<dbReference type="Pfam" id="PF13450">
    <property type="entry name" value="NAD_binding_8"/>
    <property type="match status" value="1"/>
</dbReference>
<dbReference type="PANTHER" id="PTHR42685:SF21">
    <property type="entry name" value="DEHYDROGENASE (FLAVOPROTEIN)-LIKE PROTEIN"/>
    <property type="match status" value="1"/>
</dbReference>
<dbReference type="AlphaFoldDB" id="A0A2M7D9D6"/>
<accession>A0A2M7D9D6</accession>
<proteinExistence type="predicted"/>
<name>A0A2M7D9D6_9BACT</name>
<dbReference type="InterPro" id="IPR050407">
    <property type="entry name" value="Geranylgeranyl_reductase"/>
</dbReference>
<reference evidence="2" key="1">
    <citation type="submission" date="2017-09" db="EMBL/GenBank/DDBJ databases">
        <title>Depth-based differentiation of microbial function through sediment-hosted aquifers and enrichment of novel symbionts in the deep terrestrial subsurface.</title>
        <authorList>
            <person name="Probst A.J."/>
            <person name="Ladd B."/>
            <person name="Jarett J.K."/>
            <person name="Geller-Mcgrath D.E."/>
            <person name="Sieber C.M.K."/>
            <person name="Emerson J.B."/>
            <person name="Anantharaman K."/>
            <person name="Thomas B.C."/>
            <person name="Malmstrom R."/>
            <person name="Stieglmeier M."/>
            <person name="Klingl A."/>
            <person name="Woyke T."/>
            <person name="Ryan C.M."/>
            <person name="Banfield J.F."/>
        </authorList>
    </citation>
    <scope>NUCLEOTIDE SEQUENCE [LARGE SCALE GENOMIC DNA]</scope>
</reference>
<organism evidence="1 2">
    <name type="scientific">Candidatus Nealsonbacteria bacterium CG02_land_8_20_14_3_00_37_10</name>
    <dbReference type="NCBI Taxonomy" id="1974699"/>
    <lineage>
        <taxon>Bacteria</taxon>
        <taxon>Candidatus Nealsoniibacteriota</taxon>
    </lineage>
</organism>
<evidence type="ECO:0000313" key="1">
    <source>
        <dbReference type="EMBL" id="PIV45024.1"/>
    </source>
</evidence>
<sequence length="340" mass="38115">MKIAIIGAGICGLYLAWKLAERGEEVTVFEKREKIGKEVCSGLFSERILEFVPESQKLIQNQINSVSIHFPRRTLKINFRRKFFVMNHAELDRIVAKLAAEAGAKIVSGNSVNSLFTLQNFSKKNLEGQGGFDRIIGCDGANSTVRKWINLSEPKFRLGIQGFVSENDSGNYVETWPTKNGFIWRIPRGEESMKFPSSSSSPSLRKSSITEYGIIGNPKEANLLFDRFLKKNNLSLEGIKSAVIPQGDLNIPKNEVIAICGDAAGLTKPWSGGGVIWGLLAADLLLKNFPDFLKYQKEVKRFFLPKIIFSKIAAKMVYFFGFNIPWLIPKNVRIEGDFLI</sequence>
<dbReference type="SUPFAM" id="SSF51905">
    <property type="entry name" value="FAD/NAD(P)-binding domain"/>
    <property type="match status" value="1"/>
</dbReference>
<dbReference type="PRINTS" id="PR00420">
    <property type="entry name" value="RNGMNOXGNASE"/>
</dbReference>
<evidence type="ECO:0000313" key="2">
    <source>
        <dbReference type="Proteomes" id="UP000230864"/>
    </source>
</evidence>
<comment type="caution">
    <text evidence="1">The sequence shown here is derived from an EMBL/GenBank/DDBJ whole genome shotgun (WGS) entry which is preliminary data.</text>
</comment>
<dbReference type="EMBL" id="PETZ01000039">
    <property type="protein sequence ID" value="PIV45024.1"/>
    <property type="molecule type" value="Genomic_DNA"/>
</dbReference>
<dbReference type="Proteomes" id="UP000230864">
    <property type="component" value="Unassembled WGS sequence"/>
</dbReference>
<evidence type="ECO:0008006" key="3">
    <source>
        <dbReference type="Google" id="ProtNLM"/>
    </source>
</evidence>
<dbReference type="InterPro" id="IPR036188">
    <property type="entry name" value="FAD/NAD-bd_sf"/>
</dbReference>
<dbReference type="PANTHER" id="PTHR42685">
    <property type="entry name" value="GERANYLGERANYL DIPHOSPHATE REDUCTASE"/>
    <property type="match status" value="1"/>
</dbReference>
<dbReference type="Gene3D" id="3.50.50.60">
    <property type="entry name" value="FAD/NAD(P)-binding domain"/>
    <property type="match status" value="1"/>
</dbReference>
<gene>
    <name evidence="1" type="ORF">COS25_01970</name>
</gene>
<protein>
    <recommendedName>
        <fullName evidence="3">FAD-binding domain-containing protein</fullName>
    </recommendedName>
</protein>